<keyword evidence="3" id="KW-1185">Reference proteome</keyword>
<feature type="compositionally biased region" description="Basic and acidic residues" evidence="1">
    <location>
        <begin position="213"/>
        <end position="222"/>
    </location>
</feature>
<dbReference type="EMBL" id="JAHFXS010000794">
    <property type="protein sequence ID" value="KAG9981841.1"/>
    <property type="molecule type" value="Genomic_DNA"/>
</dbReference>
<dbReference type="AlphaFoldDB" id="A0A9P8JW46"/>
<feature type="compositionally biased region" description="Basic residues" evidence="1">
    <location>
        <begin position="272"/>
        <end position="284"/>
    </location>
</feature>
<feature type="region of interest" description="Disordered" evidence="1">
    <location>
        <begin position="191"/>
        <end position="284"/>
    </location>
</feature>
<accession>A0A9P8JW46</accession>
<comment type="caution">
    <text evidence="2">The sequence shown here is derived from an EMBL/GenBank/DDBJ whole genome shotgun (WGS) entry which is preliminary data.</text>
</comment>
<dbReference type="Proteomes" id="UP000729357">
    <property type="component" value="Unassembled WGS sequence"/>
</dbReference>
<evidence type="ECO:0000313" key="3">
    <source>
        <dbReference type="Proteomes" id="UP000729357"/>
    </source>
</evidence>
<proteinExistence type="predicted"/>
<evidence type="ECO:0000256" key="1">
    <source>
        <dbReference type="SAM" id="MobiDB-lite"/>
    </source>
</evidence>
<protein>
    <submittedName>
        <fullName evidence="2">Cysteine proteinase</fullName>
    </submittedName>
</protein>
<feature type="region of interest" description="Disordered" evidence="1">
    <location>
        <begin position="125"/>
        <end position="179"/>
    </location>
</feature>
<feature type="compositionally biased region" description="Basic and acidic residues" evidence="1">
    <location>
        <begin position="137"/>
        <end position="169"/>
    </location>
</feature>
<sequence length="284" mass="30921">MFDDELVEPVDKSFVRNFFGGEPKPGVQDARQLACAYVLFYQETTLEAMQKEQEAEARQAAAAASMANRDSVSRETQNGLMINGLRNTHTVQSPIEEEPNAFANLAHASTAPALSQQRSAFSGLSTSPFLGSGTGSLDKKAAKQAEKERKAQEKEARKLADAKRKEAAEATRNAWKKQNDDYLAAIELSKQTAAEEASRAGNAAPDMGTPAADGKDGKERPGLSRFRHSSMSLRQKPKFWTSGKEKEPGSPLPTQVEEATPTTSGEKDVKKNRFSLSRKKSTAL</sequence>
<feature type="non-terminal residue" evidence="2">
    <location>
        <position position="284"/>
    </location>
</feature>
<name>A0A9P8JW46_AURME</name>
<reference evidence="2" key="2">
    <citation type="submission" date="2021-08" db="EMBL/GenBank/DDBJ databases">
        <authorList>
            <person name="Gostincar C."/>
            <person name="Sun X."/>
            <person name="Song Z."/>
            <person name="Gunde-Cimerman N."/>
        </authorList>
    </citation>
    <scope>NUCLEOTIDE SEQUENCE</scope>
    <source>
        <strain evidence="2">EXF-9298</strain>
    </source>
</reference>
<reference evidence="2" key="1">
    <citation type="journal article" date="2021" name="J Fungi (Basel)">
        <title>Virulence traits and population genomics of the black yeast Aureobasidium melanogenum.</title>
        <authorList>
            <person name="Cernosa A."/>
            <person name="Sun X."/>
            <person name="Gostincar C."/>
            <person name="Fang C."/>
            <person name="Gunde-Cimerman N."/>
            <person name="Song Z."/>
        </authorList>
    </citation>
    <scope>NUCLEOTIDE SEQUENCE</scope>
    <source>
        <strain evidence="2">EXF-9298</strain>
    </source>
</reference>
<evidence type="ECO:0000313" key="2">
    <source>
        <dbReference type="EMBL" id="KAG9981841.1"/>
    </source>
</evidence>
<gene>
    <name evidence="2" type="ORF">KCU98_g7183</name>
</gene>
<organism evidence="2 3">
    <name type="scientific">Aureobasidium melanogenum</name>
    <name type="common">Aureobasidium pullulans var. melanogenum</name>
    <dbReference type="NCBI Taxonomy" id="46634"/>
    <lineage>
        <taxon>Eukaryota</taxon>
        <taxon>Fungi</taxon>
        <taxon>Dikarya</taxon>
        <taxon>Ascomycota</taxon>
        <taxon>Pezizomycotina</taxon>
        <taxon>Dothideomycetes</taxon>
        <taxon>Dothideomycetidae</taxon>
        <taxon>Dothideales</taxon>
        <taxon>Saccotheciaceae</taxon>
        <taxon>Aureobasidium</taxon>
    </lineage>
</organism>